<dbReference type="EMBL" id="CP011974">
    <property type="protein sequence ID" value="AKO94547.1"/>
    <property type="molecule type" value="Genomic_DNA"/>
</dbReference>
<dbReference type="KEGG" id="beo:BEH_22135"/>
<dbReference type="InterPro" id="IPR010982">
    <property type="entry name" value="Lambda_DNA-bd_dom_sf"/>
</dbReference>
<protein>
    <submittedName>
        <fullName evidence="2">Transcriptional regulator</fullName>
    </submittedName>
</protein>
<accession>A0A1X7FPQ3</accession>
<dbReference type="RefSeq" id="WP_019395064.1">
    <property type="nucleotide sequence ID" value="NZ_ALIM01000035.1"/>
</dbReference>
<dbReference type="AlphaFoldDB" id="A0A0H4KKA3"/>
<accession>A0A0H4KKA3</accession>
<dbReference type="PATRIC" id="fig|135735.6.peg.4654"/>
<dbReference type="GO" id="GO:0003677">
    <property type="term" value="F:DNA binding"/>
    <property type="evidence" value="ECO:0007669"/>
    <property type="project" value="UniProtKB-KW"/>
</dbReference>
<name>A0A0H4KKA3_9BACI</name>
<reference evidence="3" key="2">
    <citation type="submission" date="2015-06" db="EMBL/GenBank/DDBJ databases">
        <title>Genome Sequence of Bacillus endophyticus and Analysis of its Companion Mechanism in the Ketogulonigenium vulgare-Bacillus strain Consortium.</title>
        <authorList>
            <person name="Jia N."/>
            <person name="Du J."/>
            <person name="Ding M.-Z."/>
            <person name="Gao F."/>
            <person name="Yuan Y.-J."/>
        </authorList>
    </citation>
    <scope>NUCLEOTIDE SEQUENCE [LARGE SCALE GENOMIC DNA]</scope>
    <source>
        <strain evidence="3">Hbe603</strain>
    </source>
</reference>
<reference evidence="2 3" key="1">
    <citation type="journal article" date="2015" name="PLoS ONE">
        <title>Genome Sequence of Bacillus endophyticus and Analysis of Its Companion Mechanism in the Ketogulonigenium vulgare-Bacillus Strain Consortium.</title>
        <authorList>
            <person name="Jia N."/>
            <person name="Du J."/>
            <person name="Ding M.Z."/>
            <person name="Gao F."/>
            <person name="Yuan Y.J."/>
        </authorList>
    </citation>
    <scope>NUCLEOTIDE SEQUENCE [LARGE SCALE GENOMIC DNA]</scope>
    <source>
        <strain evidence="2 3">Hbe603</strain>
    </source>
</reference>
<dbReference type="Proteomes" id="UP000036202">
    <property type="component" value="Chromosome"/>
</dbReference>
<keyword evidence="3" id="KW-1185">Reference proteome</keyword>
<dbReference type="PROSITE" id="PS50943">
    <property type="entry name" value="HTH_CROC1"/>
    <property type="match status" value="1"/>
</dbReference>
<evidence type="ECO:0000313" key="2">
    <source>
        <dbReference type="EMBL" id="AKO94547.1"/>
    </source>
</evidence>
<dbReference type="PANTHER" id="PTHR46558:SF4">
    <property type="entry name" value="DNA-BIDING PHAGE PROTEIN"/>
    <property type="match status" value="1"/>
</dbReference>
<keyword evidence="1" id="KW-0238">DNA-binding</keyword>
<gene>
    <name evidence="2" type="ORF">BEH_22135</name>
</gene>
<dbReference type="OrthoDB" id="2168837at2"/>
<evidence type="ECO:0000256" key="1">
    <source>
        <dbReference type="ARBA" id="ARBA00023125"/>
    </source>
</evidence>
<evidence type="ECO:0000313" key="3">
    <source>
        <dbReference type="Proteomes" id="UP000036202"/>
    </source>
</evidence>
<dbReference type="GeneID" id="93702973"/>
<dbReference type="Pfam" id="PF01381">
    <property type="entry name" value="HTH_3"/>
    <property type="match status" value="1"/>
</dbReference>
<dbReference type="eggNOG" id="COG1813">
    <property type="taxonomic scope" value="Bacteria"/>
</dbReference>
<organism evidence="2 3">
    <name type="scientific">Priestia filamentosa</name>
    <dbReference type="NCBI Taxonomy" id="1402861"/>
    <lineage>
        <taxon>Bacteria</taxon>
        <taxon>Bacillati</taxon>
        <taxon>Bacillota</taxon>
        <taxon>Bacilli</taxon>
        <taxon>Bacillales</taxon>
        <taxon>Bacillaceae</taxon>
        <taxon>Priestia</taxon>
    </lineage>
</organism>
<proteinExistence type="predicted"/>
<dbReference type="InterPro" id="IPR001387">
    <property type="entry name" value="Cro/C1-type_HTH"/>
</dbReference>
<sequence length="123" mass="13989">MNTIGQNIRFQREQKGMSQEELALKIRVGTSTIQKYESGQSLPDTQTILKISTALDIPAAELTSRPTVRQLVFPDAELTQLVNEIGVERTKRLLQKIKGYSDDQFLTIMNTLFYEKDLLIEEG</sequence>
<dbReference type="SMART" id="SM00530">
    <property type="entry name" value="HTH_XRE"/>
    <property type="match status" value="1"/>
</dbReference>
<dbReference type="PANTHER" id="PTHR46558">
    <property type="entry name" value="TRACRIPTIONAL REGULATORY PROTEIN-RELATED-RELATED"/>
    <property type="match status" value="1"/>
</dbReference>
<dbReference type="Gene3D" id="1.10.260.40">
    <property type="entry name" value="lambda repressor-like DNA-binding domains"/>
    <property type="match status" value="1"/>
</dbReference>
<dbReference type="SUPFAM" id="SSF47413">
    <property type="entry name" value="lambda repressor-like DNA-binding domains"/>
    <property type="match status" value="1"/>
</dbReference>
<dbReference type="CDD" id="cd00093">
    <property type="entry name" value="HTH_XRE"/>
    <property type="match status" value="1"/>
</dbReference>